<keyword evidence="4" id="KW-1185">Reference proteome</keyword>
<evidence type="ECO:0000313" key="3">
    <source>
        <dbReference type="EMBL" id="TBO43323.1"/>
    </source>
</evidence>
<dbReference type="SUPFAM" id="SSF51161">
    <property type="entry name" value="Trimeric LpxA-like enzymes"/>
    <property type="match status" value="1"/>
</dbReference>
<evidence type="ECO:0000256" key="1">
    <source>
        <dbReference type="ARBA" id="ARBA00007274"/>
    </source>
</evidence>
<evidence type="ECO:0000256" key="2">
    <source>
        <dbReference type="ARBA" id="ARBA00022679"/>
    </source>
</evidence>
<comment type="similarity">
    <text evidence="1">Belongs to the transferase hexapeptide repeat family.</text>
</comment>
<dbReference type="PANTHER" id="PTHR23416">
    <property type="entry name" value="SIALIC ACID SYNTHASE-RELATED"/>
    <property type="match status" value="1"/>
</dbReference>
<gene>
    <name evidence="3" type="ORF">EYS08_08250</name>
</gene>
<dbReference type="Gene3D" id="2.160.10.10">
    <property type="entry name" value="Hexapeptide repeat proteins"/>
    <property type="match status" value="1"/>
</dbReference>
<name>A0A4V2JH24_9SPHI</name>
<dbReference type="AlphaFoldDB" id="A0A4V2JH24"/>
<dbReference type="Proteomes" id="UP000291819">
    <property type="component" value="Unassembled WGS sequence"/>
</dbReference>
<dbReference type="OrthoDB" id="9801697at2"/>
<dbReference type="Pfam" id="PF00132">
    <property type="entry name" value="Hexapep"/>
    <property type="match status" value="1"/>
</dbReference>
<evidence type="ECO:0000313" key="4">
    <source>
        <dbReference type="Proteomes" id="UP000291819"/>
    </source>
</evidence>
<dbReference type="InterPro" id="IPR011004">
    <property type="entry name" value="Trimer_LpxA-like_sf"/>
</dbReference>
<dbReference type="RefSeq" id="WP_131029567.1">
    <property type="nucleotide sequence ID" value="NZ_SIXF01000005.1"/>
</dbReference>
<dbReference type="EMBL" id="SIXF01000005">
    <property type="protein sequence ID" value="TBO43323.1"/>
    <property type="molecule type" value="Genomic_DNA"/>
</dbReference>
<keyword evidence="2 3" id="KW-0808">Transferase</keyword>
<protein>
    <submittedName>
        <fullName evidence="3">Acyltransferase</fullName>
    </submittedName>
</protein>
<organism evidence="3 4">
    <name type="scientific">Pedobacter kyonggii</name>
    <dbReference type="NCBI Taxonomy" id="1926871"/>
    <lineage>
        <taxon>Bacteria</taxon>
        <taxon>Pseudomonadati</taxon>
        <taxon>Bacteroidota</taxon>
        <taxon>Sphingobacteriia</taxon>
        <taxon>Sphingobacteriales</taxon>
        <taxon>Sphingobacteriaceae</taxon>
        <taxon>Pedobacter</taxon>
    </lineage>
</organism>
<keyword evidence="3" id="KW-0012">Acyltransferase</keyword>
<dbReference type="GO" id="GO:0005829">
    <property type="term" value="C:cytosol"/>
    <property type="evidence" value="ECO:0007669"/>
    <property type="project" value="TreeGrafter"/>
</dbReference>
<dbReference type="PANTHER" id="PTHR23416:SF23">
    <property type="entry name" value="ACETYLTRANSFERASE C18B11.09C-RELATED"/>
    <property type="match status" value="1"/>
</dbReference>
<dbReference type="CDD" id="cd04647">
    <property type="entry name" value="LbH_MAT_like"/>
    <property type="match status" value="1"/>
</dbReference>
<comment type="caution">
    <text evidence="3">The sequence shown here is derived from an EMBL/GenBank/DDBJ whole genome shotgun (WGS) entry which is preliminary data.</text>
</comment>
<dbReference type="InterPro" id="IPR051159">
    <property type="entry name" value="Hexapeptide_acetyltransf"/>
</dbReference>
<dbReference type="InterPro" id="IPR001451">
    <property type="entry name" value="Hexapep"/>
</dbReference>
<accession>A0A4V2JH24</accession>
<dbReference type="GO" id="GO:0008374">
    <property type="term" value="F:O-acyltransferase activity"/>
    <property type="evidence" value="ECO:0007669"/>
    <property type="project" value="TreeGrafter"/>
</dbReference>
<proteinExistence type="inferred from homology"/>
<reference evidence="3 4" key="1">
    <citation type="submission" date="2019-02" db="EMBL/GenBank/DDBJ databases">
        <title>Pedobacter kyonggii whole genome sequence analysis.</title>
        <authorList>
            <person name="Dahal R.H."/>
        </authorList>
    </citation>
    <scope>NUCLEOTIDE SEQUENCE [LARGE SCALE GENOMIC DNA]</scope>
    <source>
        <strain evidence="3 4">K-4-11-1</strain>
    </source>
</reference>
<sequence length="188" mass="20961">MIFDKIRNKFKSHKLSNLLKKLKKFGDLNDINVDTQIVHPERVEIGSYIYIGPGARINGLGGLEIKSGTIIGPNLILHSANHKFKDSRFIPYDETFDFRKVTIGENVWVGGNVIIVPGTEIGEGCIIGAGSVVSGKIAPLSIVVGNPCRVIKTRDAEHYYKLKKENKIYLKNKKENQITPNLNIGYNE</sequence>